<dbReference type="Proteomes" id="UP001497744">
    <property type="component" value="Unassembled WGS sequence"/>
</dbReference>
<keyword evidence="2" id="KW-1185">Reference proteome</keyword>
<protein>
    <submittedName>
        <fullName evidence="1">FAD-binding protein</fullName>
    </submittedName>
</protein>
<accession>A0AAV4LUK1</accession>
<reference evidence="1 2" key="1">
    <citation type="submission" date="2021-06" db="EMBL/GenBank/DDBJ databases">
        <title>Genome sequence of Babesia caballi.</title>
        <authorList>
            <person name="Yamagishi J."/>
            <person name="Kidaka T."/>
            <person name="Ochi A."/>
        </authorList>
    </citation>
    <scope>NUCLEOTIDE SEQUENCE [LARGE SCALE GENOMIC DNA]</scope>
    <source>
        <strain evidence="1">USDA-D6B2</strain>
    </source>
</reference>
<evidence type="ECO:0000313" key="2">
    <source>
        <dbReference type="Proteomes" id="UP001497744"/>
    </source>
</evidence>
<dbReference type="EMBL" id="BPLF01000002">
    <property type="protein sequence ID" value="GIX63638.1"/>
    <property type="molecule type" value="Genomic_DNA"/>
</dbReference>
<gene>
    <name evidence="1" type="ORF">BcabD6B2_30730</name>
</gene>
<sequence>MVHCLLGVRLRAGEHRAGTPGQAEGIGKAWCRAVLSLQTGTPIARLVHKHLKGATYKIHGIVEARQKGVRQRPPGVDVEHAVLDEHLQLDGDVDEGPLQVMRGDGFLCREPRGVSETQIAVQRLFDHQACRWCSSHSRHPPRLLYS</sequence>
<name>A0AAV4LUK1_BABCB</name>
<dbReference type="RefSeq" id="XP_067715707.1">
    <property type="nucleotide sequence ID" value="XM_067859606.1"/>
</dbReference>
<dbReference type="GeneID" id="94195119"/>
<comment type="caution">
    <text evidence="1">The sequence shown here is derived from an EMBL/GenBank/DDBJ whole genome shotgun (WGS) entry which is preliminary data.</text>
</comment>
<organism evidence="1 2">
    <name type="scientific">Babesia caballi</name>
    <dbReference type="NCBI Taxonomy" id="5871"/>
    <lineage>
        <taxon>Eukaryota</taxon>
        <taxon>Sar</taxon>
        <taxon>Alveolata</taxon>
        <taxon>Apicomplexa</taxon>
        <taxon>Aconoidasida</taxon>
        <taxon>Piroplasmida</taxon>
        <taxon>Babesiidae</taxon>
        <taxon>Babesia</taxon>
    </lineage>
</organism>
<dbReference type="AlphaFoldDB" id="A0AAV4LUK1"/>
<proteinExistence type="predicted"/>
<evidence type="ECO:0000313" key="1">
    <source>
        <dbReference type="EMBL" id="GIX63638.1"/>
    </source>
</evidence>